<keyword evidence="1" id="KW-0614">Plasmid</keyword>
<evidence type="ECO:0000313" key="1">
    <source>
        <dbReference type="EMBL" id="QPF15410.1"/>
    </source>
</evidence>
<dbReference type="EMBL" id="CP062922">
    <property type="protein sequence ID" value="QPF15410.1"/>
    <property type="molecule type" value="Genomic_DNA"/>
</dbReference>
<accession>A0A0B2XQV7</accession>
<organism evidence="1 2">
    <name type="scientific">Acinetobacter baumannii</name>
    <dbReference type="NCBI Taxonomy" id="470"/>
    <lineage>
        <taxon>Bacteria</taxon>
        <taxon>Pseudomonadati</taxon>
        <taxon>Pseudomonadota</taxon>
        <taxon>Gammaproteobacteria</taxon>
        <taxon>Moraxellales</taxon>
        <taxon>Moraxellaceae</taxon>
        <taxon>Acinetobacter</taxon>
        <taxon>Acinetobacter calcoaceticus/baumannii complex</taxon>
    </lineage>
</organism>
<geneLocation type="plasmid" evidence="1 2">
    <name>unnamednovel_1</name>
</geneLocation>
<sequence length="154" mass="17720">MIMSKIFIKLGILLVGLCLLLIINSYKQKLNHDKEMATQTTILFFNSLAKHDLESAIKYVWPDARLHEDLKSSERFLSFKDSKILEVVRINYDSAESRPEYYQEFYKIISVMVKVKVVHIDDAGSPVGDYILFITLVKQSPQSDWLITEFGSGP</sequence>
<dbReference type="AlphaFoldDB" id="A0A0B2XQV7"/>
<name>A0A0B2XQV7_ACIBA</name>
<evidence type="ECO:0000313" key="2">
    <source>
        <dbReference type="Proteomes" id="UP000594659"/>
    </source>
</evidence>
<dbReference type="Proteomes" id="UP000594659">
    <property type="component" value="Plasmid unnamednovel_1"/>
</dbReference>
<evidence type="ECO:0008006" key="3">
    <source>
        <dbReference type="Google" id="ProtNLM"/>
    </source>
</evidence>
<gene>
    <name evidence="1" type="ORF">IMO23_19225</name>
</gene>
<proteinExistence type="predicted"/>
<protein>
    <recommendedName>
        <fullName evidence="3">DUF4829 domain-containing protein</fullName>
    </recommendedName>
</protein>
<reference evidence="1 2" key="1">
    <citation type="submission" date="2020-09" db="EMBL/GenBank/DDBJ databases">
        <title>Resistance determinants and their genetic context in bacteria from a longitudinal study of pigs reared under conventional and antibiotic-free husbandry practices.</title>
        <authorList>
            <person name="Poulin-Laprade D."/>
            <person name="Brouard J.-S."/>
            <person name="Gagnon N."/>
            <person name="Turcotte A."/>
            <person name="Langlois A."/>
            <person name="Matte J.J."/>
            <person name="Carrillo C.D."/>
            <person name="Zaheer R."/>
            <person name="McAllister T."/>
            <person name="Topp E."/>
            <person name="Talbot G."/>
        </authorList>
    </citation>
    <scope>NUCLEOTIDE SEQUENCE [LARGE SCALE GENOMIC DNA]</scope>
    <source>
        <strain evidence="1 2">Res13-Abat-PEA21-P4-01-A</strain>
        <plasmid evidence="1 2">unnamednovel_1</plasmid>
    </source>
</reference>